<dbReference type="eggNOG" id="KOG3076">
    <property type="taxonomic scope" value="Eukaryota"/>
</dbReference>
<evidence type="ECO:0000256" key="3">
    <source>
        <dbReference type="ARBA" id="ARBA00022076"/>
    </source>
</evidence>
<evidence type="ECO:0000313" key="12">
    <source>
        <dbReference type="Proteomes" id="UP000011958"/>
    </source>
</evidence>
<dbReference type="InterPro" id="IPR036477">
    <property type="entry name" value="Formyl_transf_N_sf"/>
</dbReference>
<keyword evidence="5" id="KW-0658">Purine biosynthesis</keyword>
<evidence type="ECO:0000256" key="5">
    <source>
        <dbReference type="ARBA" id="ARBA00022755"/>
    </source>
</evidence>
<dbReference type="GO" id="GO:0005737">
    <property type="term" value="C:cytoplasm"/>
    <property type="evidence" value="ECO:0007669"/>
    <property type="project" value="TreeGrafter"/>
</dbReference>
<comment type="caution">
    <text evidence="11">The sequence shown here is derived from an EMBL/GenBank/DDBJ whole genome shotgun (WGS) entry which is preliminary data.</text>
</comment>
<protein>
    <recommendedName>
        <fullName evidence="3">Phosphoribosylglycinamide formyltransferase</fullName>
        <ecNumber evidence="2">2.1.2.2</ecNumber>
    </recommendedName>
    <alternativeName>
        <fullName evidence="8">5'-phosphoribosylglycinamide transformylase</fullName>
    </alternativeName>
    <alternativeName>
        <fullName evidence="7">GAR transformylase</fullName>
    </alternativeName>
</protein>
<accession>M7NRA3</accession>
<dbReference type="UniPathway" id="UPA00074">
    <property type="reaction ID" value="UER00126"/>
</dbReference>
<comment type="pathway">
    <text evidence="1">Purine metabolism; IMP biosynthesis via de novo pathway; N(2)-formyl-N(1)-(5-phospho-D-ribosyl)glycinamide from N(1)-(5-phospho-D-ribosyl)glycinamide (10-formyl THF route): step 1/1.</text>
</comment>
<keyword evidence="12" id="KW-1185">Reference proteome</keyword>
<dbReference type="EC" id="2.1.2.2" evidence="2"/>
<organism evidence="11 12">
    <name type="scientific">Pneumocystis murina (strain B123)</name>
    <name type="common">Mouse pneumocystis pneumonia agent</name>
    <name type="synonym">Pneumocystis carinii f. sp. muris</name>
    <dbReference type="NCBI Taxonomy" id="1069680"/>
    <lineage>
        <taxon>Eukaryota</taxon>
        <taxon>Fungi</taxon>
        <taxon>Dikarya</taxon>
        <taxon>Ascomycota</taxon>
        <taxon>Taphrinomycotina</taxon>
        <taxon>Pneumocystomycetes</taxon>
        <taxon>Pneumocystaceae</taxon>
        <taxon>Pneumocystis</taxon>
    </lineage>
</organism>
<evidence type="ECO:0000259" key="10">
    <source>
        <dbReference type="Pfam" id="PF00551"/>
    </source>
</evidence>
<dbReference type="GO" id="GO:0006189">
    <property type="term" value="P:'de novo' IMP biosynthetic process"/>
    <property type="evidence" value="ECO:0007669"/>
    <property type="project" value="UniProtKB-UniPathway"/>
</dbReference>
<dbReference type="InterPro" id="IPR002376">
    <property type="entry name" value="Formyl_transf_N"/>
</dbReference>
<reference evidence="12" key="1">
    <citation type="journal article" date="2016" name="Nat. Commun.">
        <title>Genome analysis of three Pneumocystis species reveals adaptation mechanisms to life exclusively in mammalian hosts.</title>
        <authorList>
            <person name="Ma L."/>
            <person name="Chen Z."/>
            <person name="Huang D.W."/>
            <person name="Kutty G."/>
            <person name="Ishihara M."/>
            <person name="Wang H."/>
            <person name="Abouelleil A."/>
            <person name="Bishop L."/>
            <person name="Davey E."/>
            <person name="Deng R."/>
            <person name="Deng X."/>
            <person name="Fan L."/>
            <person name="Fantoni G."/>
            <person name="Fitzgerald M."/>
            <person name="Gogineni E."/>
            <person name="Goldberg J.M."/>
            <person name="Handley G."/>
            <person name="Hu X."/>
            <person name="Huber C."/>
            <person name="Jiao X."/>
            <person name="Jones K."/>
            <person name="Levin J.Z."/>
            <person name="Liu Y."/>
            <person name="Macdonald P."/>
            <person name="Melnikov A."/>
            <person name="Raley C."/>
            <person name="Sassi M."/>
            <person name="Sherman B.T."/>
            <person name="Song X."/>
            <person name="Sykes S."/>
            <person name="Tran B."/>
            <person name="Walsh L."/>
            <person name="Xia Y."/>
            <person name="Yang J."/>
            <person name="Young S."/>
            <person name="Zeng Q."/>
            <person name="Zheng X."/>
            <person name="Stephens R."/>
            <person name="Nusbaum C."/>
            <person name="Birren B.W."/>
            <person name="Azadi P."/>
            <person name="Lempicki R.A."/>
            <person name="Cuomo C.A."/>
            <person name="Kovacs J.A."/>
        </authorList>
    </citation>
    <scope>NUCLEOTIDE SEQUENCE [LARGE SCALE GENOMIC DNA]</scope>
    <source>
        <strain evidence="12">B123</strain>
    </source>
</reference>
<evidence type="ECO:0000313" key="11">
    <source>
        <dbReference type="EMBL" id="EMR09651.1"/>
    </source>
</evidence>
<evidence type="ECO:0000256" key="4">
    <source>
        <dbReference type="ARBA" id="ARBA00022679"/>
    </source>
</evidence>
<dbReference type="GeneID" id="19895926"/>
<proteinExistence type="inferred from homology"/>
<dbReference type="InterPro" id="IPR004607">
    <property type="entry name" value="GART"/>
</dbReference>
<sequence>MDILLDSQKNTKNRLVVLISGSGTNLQAIIDACACQQINGYISRVISNTRSAYGIVRAEKVGIPITIHPLLPYKKKEEANLAGIEIARYKYDKDLSDIIIKEDPALVICAGWMHILSNACLDPLEKCGIKLINLHPALPATFDGMYAIERAYKAFCEGKIMKTGVMVHQVIEKIDRGEPIIVKEVPMLSNETFCQFEERMHKIEHEVIIEAILIILNSTNK</sequence>
<dbReference type="InterPro" id="IPR001555">
    <property type="entry name" value="GART_AS"/>
</dbReference>
<evidence type="ECO:0000256" key="6">
    <source>
        <dbReference type="ARBA" id="ARBA00038440"/>
    </source>
</evidence>
<dbReference type="EMBL" id="AFWA02000012">
    <property type="protein sequence ID" value="EMR09651.1"/>
    <property type="molecule type" value="Genomic_DNA"/>
</dbReference>
<dbReference type="PANTHER" id="PTHR43369">
    <property type="entry name" value="PHOSPHORIBOSYLGLYCINAMIDE FORMYLTRANSFERASE"/>
    <property type="match status" value="1"/>
</dbReference>
<dbReference type="FunFam" id="3.40.50.170:FF:000009">
    <property type="entry name" value="Phosphoribosylglycinamide formyltransferase (Eurofung)"/>
    <property type="match status" value="1"/>
</dbReference>
<dbReference type="AlphaFoldDB" id="M7NRA3"/>
<keyword evidence="4" id="KW-0808">Transferase</keyword>
<comment type="catalytic activity">
    <reaction evidence="9">
        <text>N(1)-(5-phospho-beta-D-ribosyl)glycinamide + (6R)-10-formyltetrahydrofolate = N(2)-formyl-N(1)-(5-phospho-beta-D-ribosyl)glycinamide + (6S)-5,6,7,8-tetrahydrofolate + H(+)</text>
        <dbReference type="Rhea" id="RHEA:15053"/>
        <dbReference type="ChEBI" id="CHEBI:15378"/>
        <dbReference type="ChEBI" id="CHEBI:57453"/>
        <dbReference type="ChEBI" id="CHEBI:143788"/>
        <dbReference type="ChEBI" id="CHEBI:147286"/>
        <dbReference type="ChEBI" id="CHEBI:195366"/>
        <dbReference type="EC" id="2.1.2.2"/>
    </reaction>
</comment>
<dbReference type="OMA" id="HYVDEGM"/>
<dbReference type="PANTHER" id="PTHR43369:SF2">
    <property type="entry name" value="PHOSPHORIBOSYLGLYCINAMIDE FORMYLTRANSFERASE"/>
    <property type="match status" value="1"/>
</dbReference>
<gene>
    <name evidence="11" type="ORF">PNEG_02233</name>
</gene>
<dbReference type="OrthoDB" id="5575075at2759"/>
<evidence type="ECO:0000256" key="8">
    <source>
        <dbReference type="ARBA" id="ARBA00041682"/>
    </source>
</evidence>
<dbReference type="RefSeq" id="XP_007874218.1">
    <property type="nucleotide sequence ID" value="XM_007876027.1"/>
</dbReference>
<dbReference type="NCBIfam" id="TIGR00639">
    <property type="entry name" value="PurN"/>
    <property type="match status" value="1"/>
</dbReference>
<evidence type="ECO:0000256" key="9">
    <source>
        <dbReference type="ARBA" id="ARBA00047664"/>
    </source>
</evidence>
<dbReference type="STRING" id="1069680.M7NRA3"/>
<evidence type="ECO:0000256" key="2">
    <source>
        <dbReference type="ARBA" id="ARBA00012254"/>
    </source>
</evidence>
<dbReference type="SUPFAM" id="SSF53328">
    <property type="entry name" value="Formyltransferase"/>
    <property type="match status" value="1"/>
</dbReference>
<dbReference type="GO" id="GO:0004644">
    <property type="term" value="F:phosphoribosylglycinamide formyltransferase activity"/>
    <property type="evidence" value="ECO:0007669"/>
    <property type="project" value="UniProtKB-EC"/>
</dbReference>
<dbReference type="HOGENOM" id="CLU_038395_0_1_1"/>
<dbReference type="VEuPathDB" id="FungiDB:PNEG_02233"/>
<dbReference type="GO" id="GO:0046084">
    <property type="term" value="P:adenine biosynthetic process"/>
    <property type="evidence" value="ECO:0007669"/>
    <property type="project" value="EnsemblFungi"/>
</dbReference>
<feature type="domain" description="Formyl transferase N-terminal" evidence="10">
    <location>
        <begin position="14"/>
        <end position="212"/>
    </location>
</feature>
<dbReference type="PROSITE" id="PS00373">
    <property type="entry name" value="GART"/>
    <property type="match status" value="1"/>
</dbReference>
<dbReference type="Proteomes" id="UP000011958">
    <property type="component" value="Unassembled WGS sequence"/>
</dbReference>
<evidence type="ECO:0000256" key="7">
    <source>
        <dbReference type="ARBA" id="ARBA00041324"/>
    </source>
</evidence>
<dbReference type="Gene3D" id="3.40.50.170">
    <property type="entry name" value="Formyl transferase, N-terminal domain"/>
    <property type="match status" value="1"/>
</dbReference>
<name>M7NRA3_PNEMU</name>
<dbReference type="Pfam" id="PF00551">
    <property type="entry name" value="Formyl_trans_N"/>
    <property type="match status" value="1"/>
</dbReference>
<comment type="similarity">
    <text evidence="6">Belongs to the GART family.</text>
</comment>
<evidence type="ECO:0000256" key="1">
    <source>
        <dbReference type="ARBA" id="ARBA00005054"/>
    </source>
</evidence>